<dbReference type="GeneID" id="89532119"/>
<dbReference type="Proteomes" id="UP000295805">
    <property type="component" value="Unassembled WGS sequence"/>
</dbReference>
<gene>
    <name evidence="1" type="ORF">EDD19_11341</name>
</gene>
<dbReference type="SUPFAM" id="SSF47240">
    <property type="entry name" value="Ferritin-like"/>
    <property type="match status" value="1"/>
</dbReference>
<evidence type="ECO:0000313" key="1">
    <source>
        <dbReference type="EMBL" id="TCW23351.1"/>
    </source>
</evidence>
<dbReference type="InterPro" id="IPR012348">
    <property type="entry name" value="RNR-like"/>
</dbReference>
<dbReference type="GO" id="GO:0016491">
    <property type="term" value="F:oxidoreductase activity"/>
    <property type="evidence" value="ECO:0007669"/>
    <property type="project" value="InterPro"/>
</dbReference>
<accession>A0A4R3ZSU3</accession>
<evidence type="ECO:0000313" key="2">
    <source>
        <dbReference type="Proteomes" id="UP000295805"/>
    </source>
</evidence>
<dbReference type="EMBL" id="SMCX01000013">
    <property type="protein sequence ID" value="TCW23351.1"/>
    <property type="molecule type" value="Genomic_DNA"/>
</dbReference>
<sequence>MSAAAPAPTASTDEYEDTLRRLSHASVHRSFDPFKDIAWDHPDFSVDPTDERWVLPAGIDPLGGHPWYKSQPLEKQIEIGLWRQANIMKVGLQFENILIRGIMQYVFKAENGSAEFRYLTHEATEECHHTQMFQQGVNQIGADVPGMPRWMRRLSPILPLAAGRFPVAFFIGVLAGEEPIDHTQKQVLRNSDSLPPVLSRIMEIHVAEEARHISFAHTYVARNAPKLSRRDAYLVSLLFPVIMRVLCDAILKPTREFRETFDIPDEVVRELYWDSPESQRFLSDLFGDVRMLAEESGLMNRTSRRLWRALKIDGRPSRYRGEPPVAFRD</sequence>
<dbReference type="Pfam" id="PF11583">
    <property type="entry name" value="AurF"/>
    <property type="match status" value="1"/>
</dbReference>
<dbReference type="InterPro" id="IPR009078">
    <property type="entry name" value="Ferritin-like_SF"/>
</dbReference>
<organism evidence="1 2">
    <name type="scientific">Dietzia cinnamea</name>
    <dbReference type="NCBI Taxonomy" id="321318"/>
    <lineage>
        <taxon>Bacteria</taxon>
        <taxon>Bacillati</taxon>
        <taxon>Actinomycetota</taxon>
        <taxon>Actinomycetes</taxon>
        <taxon>Mycobacteriales</taxon>
        <taxon>Dietziaceae</taxon>
        <taxon>Dietzia</taxon>
    </lineage>
</organism>
<dbReference type="RefSeq" id="WP_007628945.1">
    <property type="nucleotide sequence ID" value="NZ_CP143053.1"/>
</dbReference>
<reference evidence="1 2" key="1">
    <citation type="submission" date="2019-03" db="EMBL/GenBank/DDBJ databases">
        <title>Root nodule microbial communities of legume samples collected from USA, Mexico and Botswana.</title>
        <authorList>
            <person name="Hirsch A."/>
        </authorList>
    </citation>
    <scope>NUCLEOTIDE SEQUENCE [LARGE SCALE GENOMIC DNA]</scope>
    <source>
        <strain evidence="1 2">55</strain>
    </source>
</reference>
<dbReference type="InterPro" id="IPR025859">
    <property type="entry name" value="AurF/CmlI"/>
</dbReference>
<proteinExistence type="predicted"/>
<protein>
    <submittedName>
        <fullName evidence="1">Para-aminobenzoate N-oxygenase AurF</fullName>
    </submittedName>
</protein>
<dbReference type="Gene3D" id="1.10.620.20">
    <property type="entry name" value="Ribonucleotide Reductase, subunit A"/>
    <property type="match status" value="1"/>
</dbReference>
<dbReference type="AlphaFoldDB" id="A0A4R3ZSU3"/>
<name>A0A4R3ZSU3_9ACTN</name>
<comment type="caution">
    <text evidence="1">The sequence shown here is derived from an EMBL/GenBank/DDBJ whole genome shotgun (WGS) entry which is preliminary data.</text>
</comment>